<dbReference type="GO" id="GO:0009236">
    <property type="term" value="P:cobalamin biosynthetic process"/>
    <property type="evidence" value="ECO:0007669"/>
    <property type="project" value="UniProtKB-UniRule"/>
</dbReference>
<dbReference type="GO" id="GO:0008820">
    <property type="term" value="F:cobinamide phosphate guanylyltransferase activity"/>
    <property type="evidence" value="ECO:0007669"/>
    <property type="project" value="UniProtKB-UniRule"/>
</dbReference>
<dbReference type="GO" id="GO:0005524">
    <property type="term" value="F:ATP binding"/>
    <property type="evidence" value="ECO:0007669"/>
    <property type="project" value="UniProtKB-UniRule"/>
</dbReference>
<comment type="pathway">
    <text evidence="5 14">Cofactor biosynthesis; adenosylcobalamin biosynthesis; adenosylcobalamin from cob(II)yrinate a,c-diamide: step 6/7.</text>
</comment>
<dbReference type="PANTHER" id="PTHR34848:SF1">
    <property type="entry name" value="BIFUNCTIONAL ADENOSYLCOBALAMIN BIOSYNTHESIS PROTEIN COBU"/>
    <property type="match status" value="1"/>
</dbReference>
<dbReference type="SUPFAM" id="SSF52540">
    <property type="entry name" value="P-loop containing nucleoside triphosphate hydrolases"/>
    <property type="match status" value="1"/>
</dbReference>
<evidence type="ECO:0000256" key="3">
    <source>
        <dbReference type="ARBA" id="ARBA00001522"/>
    </source>
</evidence>
<comment type="catalytic activity">
    <reaction evidence="3">
        <text>adenosylcob(III)inamide + GTP = adenosylcob(III)inamide phosphate + GDP + H(+)</text>
        <dbReference type="Rhea" id="RHEA:15765"/>
        <dbReference type="ChEBI" id="CHEBI:2480"/>
        <dbReference type="ChEBI" id="CHEBI:15378"/>
        <dbReference type="ChEBI" id="CHEBI:37565"/>
        <dbReference type="ChEBI" id="CHEBI:58189"/>
        <dbReference type="ChEBI" id="CHEBI:58502"/>
        <dbReference type="EC" id="2.7.1.156"/>
    </reaction>
</comment>
<evidence type="ECO:0000256" key="5">
    <source>
        <dbReference type="ARBA" id="ARBA00004692"/>
    </source>
</evidence>
<dbReference type="AlphaFoldDB" id="A0A916UZ41"/>
<dbReference type="GO" id="GO:0005525">
    <property type="term" value="F:GTP binding"/>
    <property type="evidence" value="ECO:0007669"/>
    <property type="project" value="UniProtKB-UniRule"/>
</dbReference>
<evidence type="ECO:0000256" key="8">
    <source>
        <dbReference type="ARBA" id="ARBA00022573"/>
    </source>
</evidence>
<feature type="binding site" evidence="16">
    <location>
        <begin position="41"/>
        <end position="43"/>
    </location>
    <ligand>
        <name>GTP</name>
        <dbReference type="ChEBI" id="CHEBI:37565"/>
    </ligand>
</feature>
<name>A0A916UZ41_9HYPH</name>
<dbReference type="Gene3D" id="3.40.50.300">
    <property type="entry name" value="P-loop containing nucleotide triphosphate hydrolases"/>
    <property type="match status" value="1"/>
</dbReference>
<evidence type="ECO:0000256" key="10">
    <source>
        <dbReference type="ARBA" id="ARBA00022741"/>
    </source>
</evidence>
<dbReference type="InterPro" id="IPR027417">
    <property type="entry name" value="P-loop_NTPase"/>
</dbReference>
<accession>A0A916UZ41</accession>
<comment type="pathway">
    <text evidence="6 14">Cofactor biosynthesis; adenosylcobalamin biosynthesis; adenosylcobalamin from cob(II)yrinate a,c-diamide: step 5/7.</text>
</comment>
<feature type="binding site" evidence="16">
    <location>
        <begin position="58"/>
        <end position="61"/>
    </location>
    <ligand>
        <name>GTP</name>
        <dbReference type="ChEBI" id="CHEBI:37565"/>
    </ligand>
</feature>
<evidence type="ECO:0000313" key="18">
    <source>
        <dbReference type="Proteomes" id="UP000637002"/>
    </source>
</evidence>
<comment type="catalytic activity">
    <reaction evidence="1 14">
        <text>adenosylcob(III)inamide + ATP = adenosylcob(III)inamide phosphate + ADP + H(+)</text>
        <dbReference type="Rhea" id="RHEA:15769"/>
        <dbReference type="ChEBI" id="CHEBI:2480"/>
        <dbReference type="ChEBI" id="CHEBI:15378"/>
        <dbReference type="ChEBI" id="CHEBI:30616"/>
        <dbReference type="ChEBI" id="CHEBI:58502"/>
        <dbReference type="ChEBI" id="CHEBI:456216"/>
        <dbReference type="EC" id="2.7.1.156"/>
    </reaction>
</comment>
<protein>
    <recommendedName>
        <fullName evidence="14">Bifunctional adenosylcobalamin biosynthesis protein</fullName>
        <ecNumber evidence="14">2.7.1.156</ecNumber>
        <ecNumber evidence="14">2.7.7.62</ecNumber>
    </recommendedName>
</protein>
<dbReference type="Pfam" id="PF02283">
    <property type="entry name" value="CobU"/>
    <property type="match status" value="1"/>
</dbReference>
<feature type="binding site" evidence="16">
    <location>
        <position position="69"/>
    </location>
    <ligand>
        <name>GTP</name>
        <dbReference type="ChEBI" id="CHEBI:37565"/>
    </ligand>
</feature>
<evidence type="ECO:0000256" key="12">
    <source>
        <dbReference type="ARBA" id="ARBA00022840"/>
    </source>
</evidence>
<evidence type="ECO:0000256" key="2">
    <source>
        <dbReference type="ARBA" id="ARBA00000711"/>
    </source>
</evidence>
<evidence type="ECO:0000256" key="6">
    <source>
        <dbReference type="ARBA" id="ARBA00005159"/>
    </source>
</evidence>
<comment type="caution">
    <text evidence="17">The sequence shown here is derived from an EMBL/GenBank/DDBJ whole genome shotgun (WGS) entry which is preliminary data.</text>
</comment>
<keyword evidence="8 14" id="KW-0169">Cobalamin biosynthesis</keyword>
<keyword evidence="11 14" id="KW-0418">Kinase</keyword>
<dbReference type="CDD" id="cd00544">
    <property type="entry name" value="CobU"/>
    <property type="match status" value="1"/>
</dbReference>
<evidence type="ECO:0000313" key="17">
    <source>
        <dbReference type="EMBL" id="GGC92543.1"/>
    </source>
</evidence>
<feature type="binding site" evidence="16">
    <location>
        <position position="89"/>
    </location>
    <ligand>
        <name>GTP</name>
        <dbReference type="ChEBI" id="CHEBI:37565"/>
    </ligand>
</feature>
<evidence type="ECO:0000256" key="1">
    <source>
        <dbReference type="ARBA" id="ARBA00000312"/>
    </source>
</evidence>
<keyword evidence="10 14" id="KW-0547">Nucleotide-binding</keyword>
<evidence type="ECO:0000256" key="15">
    <source>
        <dbReference type="PIRSR" id="PIRSR006135-1"/>
    </source>
</evidence>
<comment type="catalytic activity">
    <reaction evidence="2 14">
        <text>adenosylcob(III)inamide phosphate + GTP + H(+) = adenosylcob(III)inamide-GDP + diphosphate</text>
        <dbReference type="Rhea" id="RHEA:22712"/>
        <dbReference type="ChEBI" id="CHEBI:15378"/>
        <dbReference type="ChEBI" id="CHEBI:33019"/>
        <dbReference type="ChEBI" id="CHEBI:37565"/>
        <dbReference type="ChEBI" id="CHEBI:58502"/>
        <dbReference type="ChEBI" id="CHEBI:60487"/>
        <dbReference type="EC" id="2.7.7.62"/>
    </reaction>
</comment>
<gene>
    <name evidence="17" type="ORF">GCM10010994_57980</name>
</gene>
<dbReference type="EC" id="2.7.7.62" evidence="14"/>
<reference evidence="17" key="1">
    <citation type="journal article" date="2014" name="Int. J. Syst. Evol. Microbiol.">
        <title>Complete genome sequence of Corynebacterium casei LMG S-19264T (=DSM 44701T), isolated from a smear-ripened cheese.</title>
        <authorList>
            <consortium name="US DOE Joint Genome Institute (JGI-PGF)"/>
            <person name="Walter F."/>
            <person name="Albersmeier A."/>
            <person name="Kalinowski J."/>
            <person name="Ruckert C."/>
        </authorList>
    </citation>
    <scope>NUCLEOTIDE SEQUENCE</scope>
    <source>
        <strain evidence="17">CGMCC 1.12919</strain>
    </source>
</reference>
<dbReference type="GO" id="GO:0043752">
    <property type="term" value="F:adenosylcobinamide kinase activity"/>
    <property type="evidence" value="ECO:0007669"/>
    <property type="project" value="UniProtKB-EC"/>
</dbReference>
<keyword evidence="13 14" id="KW-0342">GTP-binding</keyword>
<proteinExistence type="inferred from homology"/>
<evidence type="ECO:0000256" key="14">
    <source>
        <dbReference type="PIRNR" id="PIRNR006135"/>
    </source>
</evidence>
<organism evidence="17 18">
    <name type="scientific">Chelatococcus reniformis</name>
    <dbReference type="NCBI Taxonomy" id="1494448"/>
    <lineage>
        <taxon>Bacteria</taxon>
        <taxon>Pseudomonadati</taxon>
        <taxon>Pseudomonadota</taxon>
        <taxon>Alphaproteobacteria</taxon>
        <taxon>Hyphomicrobiales</taxon>
        <taxon>Chelatococcaceae</taxon>
        <taxon>Chelatococcus</taxon>
    </lineage>
</organism>
<evidence type="ECO:0000256" key="7">
    <source>
        <dbReference type="ARBA" id="ARBA00007490"/>
    </source>
</evidence>
<dbReference type="Proteomes" id="UP000637002">
    <property type="component" value="Unassembled WGS sequence"/>
</dbReference>
<keyword evidence="18" id="KW-1185">Reference proteome</keyword>
<sequence>MSVDRAPARRLTLVLGGARSGKSRHAEALIEEAPSPWLYVATAEAFDDEMRERIALHRSRRDGGWRTHEAPLALADTLAALSVGPLLIDCLTLWLSNHLLAGSDIAAESARLEQAIAARSGPTVAVANEVGLGIVPDNALARRFRDEAGRLNQRLAARADRVLFMVAGLPMVVKDEPGERR</sequence>
<dbReference type="PANTHER" id="PTHR34848">
    <property type="match status" value="1"/>
</dbReference>
<dbReference type="InterPro" id="IPR003203">
    <property type="entry name" value="CobU/CobP"/>
</dbReference>
<keyword evidence="9 14" id="KW-0808">Transferase</keyword>
<evidence type="ECO:0000256" key="11">
    <source>
        <dbReference type="ARBA" id="ARBA00022777"/>
    </source>
</evidence>
<dbReference type="EMBL" id="BMGG01000012">
    <property type="protein sequence ID" value="GGC92543.1"/>
    <property type="molecule type" value="Genomic_DNA"/>
</dbReference>
<dbReference type="PIRSF" id="PIRSF006135">
    <property type="entry name" value="CobU"/>
    <property type="match status" value="1"/>
</dbReference>
<dbReference type="RefSeq" id="WP_188612662.1">
    <property type="nucleotide sequence ID" value="NZ_BMGG01000012.1"/>
</dbReference>
<feature type="binding site" evidence="16">
    <location>
        <begin position="16"/>
        <end position="23"/>
    </location>
    <ligand>
        <name>GTP</name>
        <dbReference type="ChEBI" id="CHEBI:37565"/>
    </ligand>
</feature>
<comment type="function">
    <text evidence="4 14">Catalyzes ATP-dependent phosphorylation of adenosylcobinamide and addition of GMP to adenosylcobinamide phosphate.</text>
</comment>
<feature type="active site" description="GMP-histidine intermediate" evidence="15">
    <location>
        <position position="57"/>
    </location>
</feature>
<evidence type="ECO:0000256" key="13">
    <source>
        <dbReference type="ARBA" id="ARBA00023134"/>
    </source>
</evidence>
<evidence type="ECO:0000256" key="4">
    <source>
        <dbReference type="ARBA" id="ARBA00003889"/>
    </source>
</evidence>
<evidence type="ECO:0000256" key="9">
    <source>
        <dbReference type="ARBA" id="ARBA00022679"/>
    </source>
</evidence>
<keyword evidence="12 14" id="KW-0067">ATP-binding</keyword>
<evidence type="ECO:0000256" key="16">
    <source>
        <dbReference type="PIRSR" id="PIRSR006135-2"/>
    </source>
</evidence>
<dbReference type="EC" id="2.7.1.156" evidence="14"/>
<comment type="similarity">
    <text evidence="7 14">Belongs to the CobU/CobP family.</text>
</comment>
<dbReference type="NCBIfam" id="NF004469">
    <property type="entry name" value="PRK05800.1"/>
    <property type="match status" value="1"/>
</dbReference>
<reference evidence="17" key="2">
    <citation type="submission" date="2020-09" db="EMBL/GenBank/DDBJ databases">
        <authorList>
            <person name="Sun Q."/>
            <person name="Zhou Y."/>
        </authorList>
    </citation>
    <scope>NUCLEOTIDE SEQUENCE</scope>
    <source>
        <strain evidence="17">CGMCC 1.12919</strain>
    </source>
</reference>